<dbReference type="PROSITE" id="PS50109">
    <property type="entry name" value="HIS_KIN"/>
    <property type="match status" value="1"/>
</dbReference>
<keyword evidence="6" id="KW-0808">Transferase</keyword>
<dbReference type="Pfam" id="PF00672">
    <property type="entry name" value="HAMP"/>
    <property type="match status" value="1"/>
</dbReference>
<dbReference type="PANTHER" id="PTHR45528">
    <property type="entry name" value="SENSOR HISTIDINE KINASE CPXA"/>
    <property type="match status" value="1"/>
</dbReference>
<evidence type="ECO:0000256" key="11">
    <source>
        <dbReference type="ARBA" id="ARBA00022989"/>
    </source>
</evidence>
<keyword evidence="13" id="KW-0843">Virulence</keyword>
<feature type="transmembrane region" description="Helical" evidence="17">
    <location>
        <begin position="12"/>
        <end position="32"/>
    </location>
</feature>
<keyword evidence="11 17" id="KW-1133">Transmembrane helix</keyword>
<accession>A0ABW4LXA5</accession>
<dbReference type="CDD" id="cd06225">
    <property type="entry name" value="HAMP"/>
    <property type="match status" value="1"/>
</dbReference>
<evidence type="ECO:0000256" key="8">
    <source>
        <dbReference type="ARBA" id="ARBA00022741"/>
    </source>
</evidence>
<keyword evidence="10 20" id="KW-0067">ATP-binding</keyword>
<keyword evidence="8" id="KW-0547">Nucleotide-binding</keyword>
<keyword evidence="21" id="KW-1185">Reference proteome</keyword>
<dbReference type="InterPro" id="IPR036890">
    <property type="entry name" value="HATPase_C_sf"/>
</dbReference>
<feature type="domain" description="HAMP" evidence="19">
    <location>
        <begin position="155"/>
        <end position="207"/>
    </location>
</feature>
<dbReference type="SMART" id="SM00387">
    <property type="entry name" value="HATPase_c"/>
    <property type="match status" value="1"/>
</dbReference>
<keyword evidence="4" id="KW-1003">Cell membrane</keyword>
<dbReference type="SUPFAM" id="SSF47384">
    <property type="entry name" value="Homodimeric domain of signal transducing histidine kinase"/>
    <property type="match status" value="1"/>
</dbReference>
<organism evidence="20 21">
    <name type="scientific">Bacillus salitolerans</name>
    <dbReference type="NCBI Taxonomy" id="1437434"/>
    <lineage>
        <taxon>Bacteria</taxon>
        <taxon>Bacillati</taxon>
        <taxon>Bacillota</taxon>
        <taxon>Bacilli</taxon>
        <taxon>Bacillales</taxon>
        <taxon>Bacillaceae</taxon>
        <taxon>Bacillus</taxon>
    </lineage>
</organism>
<dbReference type="PRINTS" id="PR00344">
    <property type="entry name" value="BCTRLSENSOR"/>
</dbReference>
<evidence type="ECO:0000256" key="7">
    <source>
        <dbReference type="ARBA" id="ARBA00022692"/>
    </source>
</evidence>
<dbReference type="EC" id="2.7.13.3" evidence="3"/>
<dbReference type="InterPro" id="IPR003660">
    <property type="entry name" value="HAMP_dom"/>
</dbReference>
<sequence>MFNTLYVRMISYYIAAVLIGVVVAWALALYIFQESDKKFTTEELIQKGDSIKQLYIQSNPNDLDMFLQTVARMTSVGIKAKVAGQQELEYINWPNEENFCNCSVSVQETWQLDEGVTIIELIESEPVQSNGLHEIAILLTIVLLIGSLIFLLFAKLLVKPIHQVTRAAKQLATGDFNVQLPETRQDEVGLLSKTMNSMALKLGQLDRERIEFVANVSHEFQSPLTVIKGFASMLQEEANDENMRRRISKILIKESERLSNLSDNLLRLASLDSDRYKISPSHFDVAEQVRRTILSFEPIWSEKKLVVEMCAEETMIEADEELLNQVWYNLMSNSIKFTSPGGRIKITIEEEMNFLKVKIFDNGLPISIEERKKIFGRFYKVDRARNRKMEGNGLGLSIVKKIISIHNGSIQVVDEEDGKAFVVHIPKSI</sequence>
<evidence type="ECO:0000313" key="20">
    <source>
        <dbReference type="EMBL" id="MFD1739732.1"/>
    </source>
</evidence>
<evidence type="ECO:0000256" key="16">
    <source>
        <dbReference type="ARBA" id="ARBA00040841"/>
    </source>
</evidence>
<dbReference type="InterPro" id="IPR004358">
    <property type="entry name" value="Sig_transdc_His_kin-like_C"/>
</dbReference>
<dbReference type="Gene3D" id="6.10.340.10">
    <property type="match status" value="1"/>
</dbReference>
<evidence type="ECO:0000256" key="6">
    <source>
        <dbReference type="ARBA" id="ARBA00022679"/>
    </source>
</evidence>
<evidence type="ECO:0000256" key="15">
    <source>
        <dbReference type="ARBA" id="ARBA00037219"/>
    </source>
</evidence>
<comment type="caution">
    <text evidence="20">The sequence shown here is derived from an EMBL/GenBank/DDBJ whole genome shotgun (WGS) entry which is preliminary data.</text>
</comment>
<dbReference type="Gene3D" id="3.30.565.10">
    <property type="entry name" value="Histidine kinase-like ATPase, C-terminal domain"/>
    <property type="match status" value="1"/>
</dbReference>
<dbReference type="InterPro" id="IPR050398">
    <property type="entry name" value="HssS/ArlS-like"/>
</dbReference>
<evidence type="ECO:0000256" key="2">
    <source>
        <dbReference type="ARBA" id="ARBA00004651"/>
    </source>
</evidence>
<dbReference type="PANTHER" id="PTHR45528:SF11">
    <property type="entry name" value="HISTIDINE KINASE"/>
    <property type="match status" value="1"/>
</dbReference>
<feature type="domain" description="Histidine kinase" evidence="18">
    <location>
        <begin position="215"/>
        <end position="429"/>
    </location>
</feature>
<dbReference type="Gene3D" id="1.10.287.130">
    <property type="match status" value="1"/>
</dbReference>
<evidence type="ECO:0000259" key="18">
    <source>
        <dbReference type="PROSITE" id="PS50109"/>
    </source>
</evidence>
<evidence type="ECO:0000313" key="21">
    <source>
        <dbReference type="Proteomes" id="UP001597214"/>
    </source>
</evidence>
<comment type="function">
    <text evidence="15">Member of the two-component regulatory system HssS/HssR involved in intracellular heme homeostasis and tempering of staphylococcal virulence. HssS functions as a heme sensor histidine kinase which is autophosphorylated at a histidine residue and transfers its phosphate group to an aspartate residue of HssR. HssR/HssS activates the expression of hrtAB, an efflux pump, in response to extracellular heme, hemin, hemoglobin or blood.</text>
</comment>
<evidence type="ECO:0000256" key="3">
    <source>
        <dbReference type="ARBA" id="ARBA00012438"/>
    </source>
</evidence>
<evidence type="ECO:0000256" key="5">
    <source>
        <dbReference type="ARBA" id="ARBA00022553"/>
    </source>
</evidence>
<keyword evidence="5" id="KW-0597">Phosphoprotein</keyword>
<dbReference type="InterPro" id="IPR036097">
    <property type="entry name" value="HisK_dim/P_sf"/>
</dbReference>
<reference evidence="21" key="1">
    <citation type="journal article" date="2019" name="Int. J. Syst. Evol. Microbiol.">
        <title>The Global Catalogue of Microorganisms (GCM) 10K type strain sequencing project: providing services to taxonomists for standard genome sequencing and annotation.</title>
        <authorList>
            <consortium name="The Broad Institute Genomics Platform"/>
            <consortium name="The Broad Institute Genome Sequencing Center for Infectious Disease"/>
            <person name="Wu L."/>
            <person name="Ma J."/>
        </authorList>
    </citation>
    <scope>NUCLEOTIDE SEQUENCE [LARGE SCALE GENOMIC DNA]</scope>
    <source>
        <strain evidence="21">CCUG 49339</strain>
    </source>
</reference>
<comment type="subcellular location">
    <subcellularLocation>
        <location evidence="2">Cell membrane</location>
        <topology evidence="2">Multi-pass membrane protein</topology>
    </subcellularLocation>
</comment>
<keyword evidence="7 17" id="KW-0812">Transmembrane</keyword>
<dbReference type="SMART" id="SM00388">
    <property type="entry name" value="HisKA"/>
    <property type="match status" value="1"/>
</dbReference>
<dbReference type="InterPro" id="IPR005467">
    <property type="entry name" value="His_kinase_dom"/>
</dbReference>
<name>A0ABW4LXA5_9BACI</name>
<keyword evidence="9" id="KW-0418">Kinase</keyword>
<dbReference type="SUPFAM" id="SSF158472">
    <property type="entry name" value="HAMP domain-like"/>
    <property type="match status" value="1"/>
</dbReference>
<evidence type="ECO:0000256" key="12">
    <source>
        <dbReference type="ARBA" id="ARBA00023012"/>
    </source>
</evidence>
<keyword evidence="14 17" id="KW-0472">Membrane</keyword>
<keyword evidence="12" id="KW-0902">Two-component regulatory system</keyword>
<protein>
    <recommendedName>
        <fullName evidence="16">Heme sensor protein HssS</fullName>
        <ecNumber evidence="3">2.7.13.3</ecNumber>
    </recommendedName>
</protein>
<dbReference type="SMART" id="SM00304">
    <property type="entry name" value="HAMP"/>
    <property type="match status" value="1"/>
</dbReference>
<feature type="transmembrane region" description="Helical" evidence="17">
    <location>
        <begin position="135"/>
        <end position="158"/>
    </location>
</feature>
<dbReference type="Pfam" id="PF02518">
    <property type="entry name" value="HATPase_c"/>
    <property type="match status" value="1"/>
</dbReference>
<evidence type="ECO:0000256" key="10">
    <source>
        <dbReference type="ARBA" id="ARBA00022840"/>
    </source>
</evidence>
<dbReference type="InterPro" id="IPR003594">
    <property type="entry name" value="HATPase_dom"/>
</dbReference>
<dbReference type="EMBL" id="JBHUEM010000057">
    <property type="protein sequence ID" value="MFD1739732.1"/>
    <property type="molecule type" value="Genomic_DNA"/>
</dbReference>
<evidence type="ECO:0000256" key="9">
    <source>
        <dbReference type="ARBA" id="ARBA00022777"/>
    </source>
</evidence>
<dbReference type="GO" id="GO:0005524">
    <property type="term" value="F:ATP binding"/>
    <property type="evidence" value="ECO:0007669"/>
    <property type="project" value="UniProtKB-KW"/>
</dbReference>
<gene>
    <name evidence="20" type="ORF">ACFSCX_25010</name>
</gene>
<evidence type="ECO:0000256" key="17">
    <source>
        <dbReference type="SAM" id="Phobius"/>
    </source>
</evidence>
<dbReference type="InterPro" id="IPR003661">
    <property type="entry name" value="HisK_dim/P_dom"/>
</dbReference>
<dbReference type="SUPFAM" id="SSF55874">
    <property type="entry name" value="ATPase domain of HSP90 chaperone/DNA topoisomerase II/histidine kinase"/>
    <property type="match status" value="1"/>
</dbReference>
<proteinExistence type="predicted"/>
<dbReference type="Pfam" id="PF00512">
    <property type="entry name" value="HisKA"/>
    <property type="match status" value="1"/>
</dbReference>
<comment type="catalytic activity">
    <reaction evidence="1">
        <text>ATP + protein L-histidine = ADP + protein N-phospho-L-histidine.</text>
        <dbReference type="EC" id="2.7.13.3"/>
    </reaction>
</comment>
<evidence type="ECO:0000259" key="19">
    <source>
        <dbReference type="PROSITE" id="PS50885"/>
    </source>
</evidence>
<evidence type="ECO:0000256" key="14">
    <source>
        <dbReference type="ARBA" id="ARBA00023136"/>
    </source>
</evidence>
<dbReference type="RefSeq" id="WP_377930985.1">
    <property type="nucleotide sequence ID" value="NZ_JBHUEM010000057.1"/>
</dbReference>
<evidence type="ECO:0000256" key="1">
    <source>
        <dbReference type="ARBA" id="ARBA00000085"/>
    </source>
</evidence>
<dbReference type="CDD" id="cd00075">
    <property type="entry name" value="HATPase"/>
    <property type="match status" value="1"/>
</dbReference>
<dbReference type="Proteomes" id="UP001597214">
    <property type="component" value="Unassembled WGS sequence"/>
</dbReference>
<evidence type="ECO:0000256" key="4">
    <source>
        <dbReference type="ARBA" id="ARBA00022475"/>
    </source>
</evidence>
<dbReference type="PROSITE" id="PS50885">
    <property type="entry name" value="HAMP"/>
    <property type="match status" value="1"/>
</dbReference>
<evidence type="ECO:0000256" key="13">
    <source>
        <dbReference type="ARBA" id="ARBA00023026"/>
    </source>
</evidence>
<dbReference type="CDD" id="cd00082">
    <property type="entry name" value="HisKA"/>
    <property type="match status" value="1"/>
</dbReference>